<name>A0A128EX01_9GAMM</name>
<reference evidence="2" key="1">
    <citation type="submission" date="2016-02" db="EMBL/GenBank/DDBJ databases">
        <authorList>
            <person name="Rodrigo-Torres Lidia"/>
            <person name="Arahal R.David."/>
        </authorList>
    </citation>
    <scope>NUCLEOTIDE SEQUENCE [LARGE SCALE GENOMIC DNA]</scope>
    <source>
        <strain evidence="2">CECT 9029</strain>
    </source>
</reference>
<dbReference type="STRING" id="1796497.GCE9029_01027"/>
<evidence type="ECO:0000313" key="2">
    <source>
        <dbReference type="Proteomes" id="UP000071641"/>
    </source>
</evidence>
<organism evidence="1 2">
    <name type="scientific">Grimontia celer</name>
    <dbReference type="NCBI Taxonomy" id="1796497"/>
    <lineage>
        <taxon>Bacteria</taxon>
        <taxon>Pseudomonadati</taxon>
        <taxon>Pseudomonadota</taxon>
        <taxon>Gammaproteobacteria</taxon>
        <taxon>Vibrionales</taxon>
        <taxon>Vibrionaceae</taxon>
        <taxon>Grimontia</taxon>
    </lineage>
</organism>
<gene>
    <name evidence="1" type="ORF">GCE9029_01027</name>
</gene>
<dbReference type="EMBL" id="FIZX01000001">
    <property type="protein sequence ID" value="CZF78740.1"/>
    <property type="molecule type" value="Genomic_DNA"/>
</dbReference>
<keyword evidence="2" id="KW-1185">Reference proteome</keyword>
<proteinExistence type="predicted"/>
<protein>
    <recommendedName>
        <fullName evidence="3">Transcriptional regulator</fullName>
    </recommendedName>
</protein>
<dbReference type="OrthoDB" id="5916324at2"/>
<dbReference type="AlphaFoldDB" id="A0A128EX01"/>
<accession>A0A128EX01</accession>
<dbReference type="Proteomes" id="UP000071641">
    <property type="component" value="Unassembled WGS sequence"/>
</dbReference>
<evidence type="ECO:0000313" key="1">
    <source>
        <dbReference type="EMBL" id="CZF78740.1"/>
    </source>
</evidence>
<dbReference type="RefSeq" id="WP_062661377.1">
    <property type="nucleotide sequence ID" value="NZ_FIZX01000001.1"/>
</dbReference>
<sequence>MDVVESWMKKIQNWYEDTEHRNVESLAAIVSQTPAMIFDPPIDLKRSDAIAYFVDGCTKLQRHYQFEGKTEEAFSYLQFCYAKLQALASRSDMEPDIKRWSLKKLDMLIVAMMEFCQQQKDAAWQRESEQLVELHVTFMMGQNDLNLRAPASPY</sequence>
<evidence type="ECO:0008006" key="3">
    <source>
        <dbReference type="Google" id="ProtNLM"/>
    </source>
</evidence>